<organism evidence="2 3">
    <name type="scientific">Allosphingosinicella humi</name>
    <dbReference type="NCBI Taxonomy" id="2068657"/>
    <lineage>
        <taxon>Bacteria</taxon>
        <taxon>Pseudomonadati</taxon>
        <taxon>Pseudomonadota</taxon>
        <taxon>Alphaproteobacteria</taxon>
        <taxon>Sphingomonadales</taxon>
        <taxon>Sphingomonadaceae</taxon>
        <taxon>Allosphingosinicella</taxon>
    </lineage>
</organism>
<dbReference type="InterPro" id="IPR014710">
    <property type="entry name" value="RmlC-like_jellyroll"/>
</dbReference>
<dbReference type="InterPro" id="IPR011051">
    <property type="entry name" value="RmlC_Cupin_sf"/>
</dbReference>
<dbReference type="RefSeq" id="WP_109269883.1">
    <property type="nucleotide sequence ID" value="NZ_QFFF01000001.1"/>
</dbReference>
<proteinExistence type="predicted"/>
<reference evidence="2 3" key="1">
    <citation type="submission" date="2018-05" db="EMBL/GenBank/DDBJ databases">
        <title>Genome of Sphingosinicella humi QZX222.</title>
        <authorList>
            <person name="Qiao Z."/>
            <person name="Wang G."/>
        </authorList>
    </citation>
    <scope>NUCLEOTIDE SEQUENCE [LARGE SCALE GENOMIC DNA]</scope>
    <source>
        <strain evidence="2 3">QZX222</strain>
    </source>
</reference>
<comment type="caution">
    <text evidence="2">The sequence shown here is derived from an EMBL/GenBank/DDBJ whole genome shotgun (WGS) entry which is preliminary data.</text>
</comment>
<evidence type="ECO:0000313" key="3">
    <source>
        <dbReference type="Proteomes" id="UP000245916"/>
    </source>
</evidence>
<dbReference type="OrthoDB" id="8265259at2"/>
<keyword evidence="3" id="KW-1185">Reference proteome</keyword>
<name>A0A2U2J081_9SPHN</name>
<protein>
    <submittedName>
        <fullName evidence="2">Cupin</fullName>
    </submittedName>
</protein>
<evidence type="ECO:0000313" key="2">
    <source>
        <dbReference type="EMBL" id="PWG01744.1"/>
    </source>
</evidence>
<feature type="domain" description="Cupin type-2" evidence="1">
    <location>
        <begin position="40"/>
        <end position="101"/>
    </location>
</feature>
<dbReference type="Pfam" id="PF07883">
    <property type="entry name" value="Cupin_2"/>
    <property type="match status" value="1"/>
</dbReference>
<dbReference type="CDD" id="cd02230">
    <property type="entry name" value="cupin_HP0902-like"/>
    <property type="match status" value="1"/>
</dbReference>
<dbReference type="AlphaFoldDB" id="A0A2U2J081"/>
<evidence type="ECO:0000259" key="1">
    <source>
        <dbReference type="Pfam" id="PF07883"/>
    </source>
</evidence>
<dbReference type="EMBL" id="QFFF01000001">
    <property type="protein sequence ID" value="PWG01744.1"/>
    <property type="molecule type" value="Genomic_DNA"/>
</dbReference>
<dbReference type="Gene3D" id="2.60.120.10">
    <property type="entry name" value="Jelly Rolls"/>
    <property type="match status" value="1"/>
</dbReference>
<dbReference type="InterPro" id="IPR013096">
    <property type="entry name" value="Cupin_2"/>
</dbReference>
<dbReference type="Proteomes" id="UP000245916">
    <property type="component" value="Unassembled WGS sequence"/>
</dbReference>
<accession>A0A2U2J081</accession>
<dbReference type="SUPFAM" id="SSF51182">
    <property type="entry name" value="RmlC-like cupins"/>
    <property type="match status" value="1"/>
</dbReference>
<gene>
    <name evidence="2" type="ORF">DF286_01810</name>
</gene>
<sequence>MALKHANPGEVVDLRPLGSGLKDAKTSALVKSDRFEAVRLIVPAGTTIPPHKVEGFLTLHCLEGRVVLGIGKDIELQAGDWIYLERGAAHSVRGLEDSSLLLTILFDGRQHR</sequence>